<reference evidence="1 2" key="1">
    <citation type="submission" date="2017-10" db="EMBL/GenBank/DDBJ databases">
        <title>Sedimentibacterium mangrovi gen. nov., sp. nov., a novel member of family Phyllobacteriacea isolated from mangrove sediment.</title>
        <authorList>
            <person name="Liao H."/>
            <person name="Tian Y."/>
        </authorList>
    </citation>
    <scope>NUCLEOTIDE SEQUENCE [LARGE SCALE GENOMIC DNA]</scope>
    <source>
        <strain evidence="1 2">X9-2-2</strain>
    </source>
</reference>
<comment type="caution">
    <text evidence="1">The sequence shown here is derived from an EMBL/GenBank/DDBJ whole genome shotgun (WGS) entry which is preliminary data.</text>
</comment>
<dbReference type="Gene3D" id="1.10.12.10">
    <property type="entry name" value="Lyase 2-enoyl-coa Hydratase, Chain A, domain 2"/>
    <property type="match status" value="1"/>
</dbReference>
<dbReference type="InterPro" id="IPR014748">
    <property type="entry name" value="Enoyl-CoA_hydra_C"/>
</dbReference>
<dbReference type="OrthoDB" id="5730382at2"/>
<keyword evidence="2" id="KW-1185">Reference proteome</keyword>
<dbReference type="AlphaFoldDB" id="A0A2G1QTT0"/>
<evidence type="ECO:0000313" key="2">
    <source>
        <dbReference type="Proteomes" id="UP000221168"/>
    </source>
</evidence>
<dbReference type="RefSeq" id="WP_099303387.1">
    <property type="nucleotide sequence ID" value="NZ_PDVP01000001.1"/>
</dbReference>
<dbReference type="Proteomes" id="UP000221168">
    <property type="component" value="Unassembled WGS sequence"/>
</dbReference>
<name>A0A2G1QTT0_9HYPH</name>
<protein>
    <submittedName>
        <fullName evidence="1">Uncharacterized protein</fullName>
    </submittedName>
</protein>
<proteinExistence type="predicted"/>
<accession>A0A2G1QTT0</accession>
<sequence length="98" mass="10560">MQRLADLKLETITIDVGLAQYPVEDSEARAFGTARPAAWNPPLSNFAICPAIPHMQNMSPLDASYAEPVVAGVVGTQPASRERLEAFADKTGPRVKPQ</sequence>
<gene>
    <name evidence="1" type="ORF">CSC94_02500</name>
</gene>
<dbReference type="EMBL" id="PDVP01000001">
    <property type="protein sequence ID" value="PHP68881.1"/>
    <property type="molecule type" value="Genomic_DNA"/>
</dbReference>
<evidence type="ECO:0000313" key="1">
    <source>
        <dbReference type="EMBL" id="PHP68881.1"/>
    </source>
</evidence>
<organism evidence="1 2">
    <name type="scientific">Zhengella mangrovi</name>
    <dbReference type="NCBI Taxonomy" id="1982044"/>
    <lineage>
        <taxon>Bacteria</taxon>
        <taxon>Pseudomonadati</taxon>
        <taxon>Pseudomonadota</taxon>
        <taxon>Alphaproteobacteria</taxon>
        <taxon>Hyphomicrobiales</taxon>
        <taxon>Notoacmeibacteraceae</taxon>
        <taxon>Zhengella</taxon>
    </lineage>
</organism>